<feature type="domain" description="Type II secretion system protein GspF" evidence="9">
    <location>
        <begin position="256"/>
        <end position="378"/>
    </location>
</feature>
<keyword evidence="11" id="KW-1185">Reference proteome</keyword>
<evidence type="ECO:0000256" key="7">
    <source>
        <dbReference type="ARBA" id="ARBA00023136"/>
    </source>
</evidence>
<keyword evidence="6 8" id="KW-1133">Transmembrane helix</keyword>
<evidence type="ECO:0000313" key="10">
    <source>
        <dbReference type="EMBL" id="TWT66297.1"/>
    </source>
</evidence>
<proteinExistence type="inferred from homology"/>
<evidence type="ECO:0000313" key="11">
    <source>
        <dbReference type="Proteomes" id="UP000318478"/>
    </source>
</evidence>
<keyword evidence="5 8" id="KW-0812">Transmembrane</keyword>
<dbReference type="PANTHER" id="PTHR30012">
    <property type="entry name" value="GENERAL SECRETION PATHWAY PROTEIN"/>
    <property type="match status" value="1"/>
</dbReference>
<organism evidence="10 11">
    <name type="scientific">Posidoniimonas polymericola</name>
    <dbReference type="NCBI Taxonomy" id="2528002"/>
    <lineage>
        <taxon>Bacteria</taxon>
        <taxon>Pseudomonadati</taxon>
        <taxon>Planctomycetota</taxon>
        <taxon>Planctomycetia</taxon>
        <taxon>Pirellulales</taxon>
        <taxon>Lacipirellulaceae</taxon>
        <taxon>Posidoniimonas</taxon>
    </lineage>
</organism>
<dbReference type="OrthoDB" id="5508718at2"/>
<protein>
    <submittedName>
        <fullName evidence="10">Type II secretion system protein F</fullName>
    </submittedName>
</protein>
<keyword evidence="3" id="KW-1003">Cell membrane</keyword>
<dbReference type="AlphaFoldDB" id="A0A5C5XST0"/>
<keyword evidence="7 8" id="KW-0472">Membrane</keyword>
<feature type="domain" description="Type II secretion system protein GspF" evidence="9">
    <location>
        <begin position="53"/>
        <end position="175"/>
    </location>
</feature>
<sequence>MNARASALPASARRNRSGAGQEGWLAGFDDLRKSLAKWMRRDHLSSADITFLFRSLATLVDSGVSLPKSLGALAEERAMERSQHVVKDLQRRLENGSSFSAALQTHPETFDRVTVNQIKVGERTGALASTLDHIAMQREKSGKLRAEVTKKLAYPAMLMLVGSGVIAFLLGYVVPVFEETYNSAKVPLPGVTRLMIAVGAFAQSYGPWLLLGLAALAFLFKKLRERDNVALAMDQWMLRTPLFGPWLRNIAVLELIDALTNLMGSGYTLVESLAEARTSVSNRAVKLCVRDLYAGVDRGERFSRTVEEHADLFPPMVSQLIIVGERTGNLLNAARHIQRHLEDEIERKANALVGFIEPALTITLAAAVAVILLAIYLPMFDMINTIGA</sequence>
<name>A0A5C5XST0_9BACT</name>
<evidence type="ECO:0000256" key="1">
    <source>
        <dbReference type="ARBA" id="ARBA00004429"/>
    </source>
</evidence>
<comment type="caution">
    <text evidence="10">The sequence shown here is derived from an EMBL/GenBank/DDBJ whole genome shotgun (WGS) entry which is preliminary data.</text>
</comment>
<dbReference type="PRINTS" id="PR00812">
    <property type="entry name" value="BCTERIALGSPF"/>
</dbReference>
<dbReference type="InterPro" id="IPR003004">
    <property type="entry name" value="GspF/PilC"/>
</dbReference>
<evidence type="ECO:0000259" key="9">
    <source>
        <dbReference type="Pfam" id="PF00482"/>
    </source>
</evidence>
<feature type="transmembrane region" description="Helical" evidence="8">
    <location>
        <begin position="194"/>
        <end position="220"/>
    </location>
</feature>
<evidence type="ECO:0000256" key="6">
    <source>
        <dbReference type="ARBA" id="ARBA00022989"/>
    </source>
</evidence>
<dbReference type="EMBL" id="SJPO01000016">
    <property type="protein sequence ID" value="TWT66297.1"/>
    <property type="molecule type" value="Genomic_DNA"/>
</dbReference>
<dbReference type="InterPro" id="IPR042094">
    <property type="entry name" value="T2SS_GspF_sf"/>
</dbReference>
<feature type="transmembrane region" description="Helical" evidence="8">
    <location>
        <begin position="355"/>
        <end position="377"/>
    </location>
</feature>
<dbReference type="InterPro" id="IPR018076">
    <property type="entry name" value="T2SS_GspF_dom"/>
</dbReference>
<dbReference type="Pfam" id="PF00482">
    <property type="entry name" value="T2SSF"/>
    <property type="match status" value="2"/>
</dbReference>
<dbReference type="Proteomes" id="UP000318478">
    <property type="component" value="Unassembled WGS sequence"/>
</dbReference>
<evidence type="ECO:0000256" key="2">
    <source>
        <dbReference type="ARBA" id="ARBA00005745"/>
    </source>
</evidence>
<keyword evidence="4" id="KW-0997">Cell inner membrane</keyword>
<dbReference type="PANTHER" id="PTHR30012:SF0">
    <property type="entry name" value="TYPE II SECRETION SYSTEM PROTEIN F-RELATED"/>
    <property type="match status" value="1"/>
</dbReference>
<gene>
    <name evidence="10" type="primary">epsF_8</name>
    <name evidence="10" type="ORF">Pla123a_46910</name>
</gene>
<comment type="similarity">
    <text evidence="2">Belongs to the GSP F family.</text>
</comment>
<accession>A0A5C5XST0</accession>
<evidence type="ECO:0000256" key="8">
    <source>
        <dbReference type="SAM" id="Phobius"/>
    </source>
</evidence>
<dbReference type="RefSeq" id="WP_146591508.1">
    <property type="nucleotide sequence ID" value="NZ_SJPO01000016.1"/>
</dbReference>
<evidence type="ECO:0000256" key="4">
    <source>
        <dbReference type="ARBA" id="ARBA00022519"/>
    </source>
</evidence>
<feature type="transmembrane region" description="Helical" evidence="8">
    <location>
        <begin position="152"/>
        <end position="174"/>
    </location>
</feature>
<comment type="subcellular location">
    <subcellularLocation>
        <location evidence="1">Cell inner membrane</location>
        <topology evidence="1">Multi-pass membrane protein</topology>
    </subcellularLocation>
</comment>
<dbReference type="FunFam" id="1.20.81.30:FF:000001">
    <property type="entry name" value="Type II secretion system protein F"/>
    <property type="match status" value="1"/>
</dbReference>
<evidence type="ECO:0000256" key="5">
    <source>
        <dbReference type="ARBA" id="ARBA00022692"/>
    </source>
</evidence>
<reference evidence="10 11" key="1">
    <citation type="submission" date="2019-02" db="EMBL/GenBank/DDBJ databases">
        <title>Deep-cultivation of Planctomycetes and their phenomic and genomic characterization uncovers novel biology.</title>
        <authorList>
            <person name="Wiegand S."/>
            <person name="Jogler M."/>
            <person name="Boedeker C."/>
            <person name="Pinto D."/>
            <person name="Vollmers J."/>
            <person name="Rivas-Marin E."/>
            <person name="Kohn T."/>
            <person name="Peeters S.H."/>
            <person name="Heuer A."/>
            <person name="Rast P."/>
            <person name="Oberbeckmann S."/>
            <person name="Bunk B."/>
            <person name="Jeske O."/>
            <person name="Meyerdierks A."/>
            <person name="Storesund J.E."/>
            <person name="Kallscheuer N."/>
            <person name="Luecker S."/>
            <person name="Lage O.M."/>
            <person name="Pohl T."/>
            <person name="Merkel B.J."/>
            <person name="Hornburger P."/>
            <person name="Mueller R.-W."/>
            <person name="Bruemmer F."/>
            <person name="Labrenz M."/>
            <person name="Spormann A.M."/>
            <person name="Op Den Camp H."/>
            <person name="Overmann J."/>
            <person name="Amann R."/>
            <person name="Jetten M.S.M."/>
            <person name="Mascher T."/>
            <person name="Medema M.H."/>
            <person name="Devos D.P."/>
            <person name="Kaster A.-K."/>
            <person name="Ovreas L."/>
            <person name="Rohde M."/>
            <person name="Galperin M.Y."/>
            <person name="Jogler C."/>
        </authorList>
    </citation>
    <scope>NUCLEOTIDE SEQUENCE [LARGE SCALE GENOMIC DNA]</scope>
    <source>
        <strain evidence="10 11">Pla123a</strain>
    </source>
</reference>
<dbReference type="Gene3D" id="1.20.81.30">
    <property type="entry name" value="Type II secretion system (T2SS), domain F"/>
    <property type="match status" value="2"/>
</dbReference>
<evidence type="ECO:0000256" key="3">
    <source>
        <dbReference type="ARBA" id="ARBA00022475"/>
    </source>
</evidence>
<dbReference type="GO" id="GO:0005886">
    <property type="term" value="C:plasma membrane"/>
    <property type="evidence" value="ECO:0007669"/>
    <property type="project" value="UniProtKB-SubCell"/>
</dbReference>